<protein>
    <submittedName>
        <fullName evidence="2">Uncharacterized protein</fullName>
    </submittedName>
</protein>
<evidence type="ECO:0000256" key="1">
    <source>
        <dbReference type="SAM" id="MobiDB-lite"/>
    </source>
</evidence>
<dbReference type="Proteomes" id="UP001218218">
    <property type="component" value="Unassembled WGS sequence"/>
</dbReference>
<accession>A0AAD6ZBD9</accession>
<keyword evidence="3" id="KW-1185">Reference proteome</keyword>
<sequence length="230" mass="24676">MAPAPSTYDPSVPPLPRLSSPRDSTAIATARRVCLALSCNSPDSDDHRRAGNDSCLFPTSAARPPQSLACPSLNFTPLFLLAVCPAPLASAPALHALLLTDLSRWQATISPQGCCVLLTIPTSPLSDVFFSLGCIMHVLRRDDAHAWRDASSLLVCARRLPPWRAPPAPASHPPTLVVTERCTSRAAPRPSAATAALSHDEEKGPHHPLHPPLIAYPFHPRLLFSLFPHA</sequence>
<gene>
    <name evidence="2" type="ORF">DFH08DRAFT_1040318</name>
</gene>
<comment type="caution">
    <text evidence="2">The sequence shown here is derived from an EMBL/GenBank/DDBJ whole genome shotgun (WGS) entry which is preliminary data.</text>
</comment>
<reference evidence="2" key="1">
    <citation type="submission" date="2023-03" db="EMBL/GenBank/DDBJ databases">
        <title>Massive genome expansion in bonnet fungi (Mycena s.s.) driven by repeated elements and novel gene families across ecological guilds.</title>
        <authorList>
            <consortium name="Lawrence Berkeley National Laboratory"/>
            <person name="Harder C.B."/>
            <person name="Miyauchi S."/>
            <person name="Viragh M."/>
            <person name="Kuo A."/>
            <person name="Thoen E."/>
            <person name="Andreopoulos B."/>
            <person name="Lu D."/>
            <person name="Skrede I."/>
            <person name="Drula E."/>
            <person name="Henrissat B."/>
            <person name="Morin E."/>
            <person name="Kohler A."/>
            <person name="Barry K."/>
            <person name="LaButti K."/>
            <person name="Morin E."/>
            <person name="Salamov A."/>
            <person name="Lipzen A."/>
            <person name="Mereny Z."/>
            <person name="Hegedus B."/>
            <person name="Baldrian P."/>
            <person name="Stursova M."/>
            <person name="Weitz H."/>
            <person name="Taylor A."/>
            <person name="Grigoriev I.V."/>
            <person name="Nagy L.G."/>
            <person name="Martin F."/>
            <person name="Kauserud H."/>
        </authorList>
    </citation>
    <scope>NUCLEOTIDE SEQUENCE</scope>
    <source>
        <strain evidence="2">CBHHK002</strain>
    </source>
</reference>
<organism evidence="2 3">
    <name type="scientific">Mycena albidolilacea</name>
    <dbReference type="NCBI Taxonomy" id="1033008"/>
    <lineage>
        <taxon>Eukaryota</taxon>
        <taxon>Fungi</taxon>
        <taxon>Dikarya</taxon>
        <taxon>Basidiomycota</taxon>
        <taxon>Agaricomycotina</taxon>
        <taxon>Agaricomycetes</taxon>
        <taxon>Agaricomycetidae</taxon>
        <taxon>Agaricales</taxon>
        <taxon>Marasmiineae</taxon>
        <taxon>Mycenaceae</taxon>
        <taxon>Mycena</taxon>
    </lineage>
</organism>
<name>A0AAD6ZBD9_9AGAR</name>
<feature type="region of interest" description="Disordered" evidence="1">
    <location>
        <begin position="1"/>
        <end position="22"/>
    </location>
</feature>
<evidence type="ECO:0000313" key="2">
    <source>
        <dbReference type="EMBL" id="KAJ7315209.1"/>
    </source>
</evidence>
<evidence type="ECO:0000313" key="3">
    <source>
        <dbReference type="Proteomes" id="UP001218218"/>
    </source>
</evidence>
<dbReference type="AlphaFoldDB" id="A0AAD6ZBD9"/>
<proteinExistence type="predicted"/>
<dbReference type="EMBL" id="JARIHO010000063">
    <property type="protein sequence ID" value="KAJ7315209.1"/>
    <property type="molecule type" value="Genomic_DNA"/>
</dbReference>